<feature type="compositionally biased region" description="Basic residues" evidence="2">
    <location>
        <begin position="91"/>
        <end position="121"/>
    </location>
</feature>
<feature type="compositionally biased region" description="Basic and acidic residues" evidence="2">
    <location>
        <begin position="45"/>
        <end position="76"/>
    </location>
</feature>
<dbReference type="EMBL" id="CM000951">
    <property type="protein sequence ID" value="EDY55052.2"/>
    <property type="molecule type" value="Genomic_DNA"/>
</dbReference>
<dbReference type="eggNOG" id="COG1989">
    <property type="taxonomic scope" value="Bacteria"/>
</dbReference>
<dbReference type="GO" id="GO:0006465">
    <property type="term" value="P:signal peptide processing"/>
    <property type="evidence" value="ECO:0007669"/>
    <property type="project" value="TreeGrafter"/>
</dbReference>
<dbReference type="PANTHER" id="PTHR30487:SF0">
    <property type="entry name" value="PREPILIN LEADER PEPTIDASE_N-METHYLTRANSFERASE-RELATED"/>
    <property type="match status" value="1"/>
</dbReference>
<evidence type="ECO:0000259" key="4">
    <source>
        <dbReference type="Pfam" id="PF01478"/>
    </source>
</evidence>
<feature type="transmembrane region" description="Helical" evidence="3">
    <location>
        <begin position="341"/>
        <end position="362"/>
    </location>
</feature>
<organism evidence="5 6">
    <name type="scientific">Streptomyces sviceus (strain ATCC 29083 / DSM 924 / JCM 4929 / NBRC 13980 / NCIMB 11184 / NRRL 5439 / UC 5370)</name>
    <dbReference type="NCBI Taxonomy" id="463191"/>
    <lineage>
        <taxon>Bacteria</taxon>
        <taxon>Bacillati</taxon>
        <taxon>Actinomycetota</taxon>
        <taxon>Actinomycetes</taxon>
        <taxon>Kitasatosporales</taxon>
        <taxon>Streptomycetaceae</taxon>
        <taxon>Streptomyces</taxon>
    </lineage>
</organism>
<feature type="domain" description="Prepilin type IV endopeptidase peptidase" evidence="4">
    <location>
        <begin position="245"/>
        <end position="355"/>
    </location>
</feature>
<feature type="transmembrane region" description="Helical" evidence="3">
    <location>
        <begin position="369"/>
        <end position="390"/>
    </location>
</feature>
<dbReference type="AlphaFoldDB" id="B5HQE7"/>
<feature type="transmembrane region" description="Helical" evidence="3">
    <location>
        <begin position="291"/>
        <end position="309"/>
    </location>
</feature>
<feature type="transmembrane region" description="Helical" evidence="3">
    <location>
        <begin position="217"/>
        <end position="234"/>
    </location>
</feature>
<reference evidence="5" key="1">
    <citation type="submission" date="2009-10" db="EMBL/GenBank/DDBJ databases">
        <title>The genome sequence of Streptomyces sviceus strain ATCC 29083.</title>
        <authorList>
            <consortium name="The Broad Institute Genome Sequencing Platform"/>
            <consortium name="Broad Institute Microbial Sequencing Center"/>
            <person name="Fischbach M."/>
            <person name="Godfrey P."/>
            <person name="Ward D."/>
            <person name="Young S."/>
            <person name="Zeng Q."/>
            <person name="Koehrsen M."/>
            <person name="Alvarado L."/>
            <person name="Berlin A.M."/>
            <person name="Bochicchio J."/>
            <person name="Borenstein D."/>
            <person name="Chapman S.B."/>
            <person name="Chen Z."/>
            <person name="Engels R."/>
            <person name="Freedman E."/>
            <person name="Gellesch M."/>
            <person name="Goldberg J."/>
            <person name="Griggs A."/>
            <person name="Gujja S."/>
            <person name="Heilman E.R."/>
            <person name="Heiman D.I."/>
            <person name="Hepburn T.A."/>
            <person name="Howarth C."/>
            <person name="Jen D."/>
            <person name="Larson L."/>
            <person name="Lewis B."/>
            <person name="Mehta T."/>
            <person name="Park D."/>
            <person name="Pearson M."/>
            <person name="Richards J."/>
            <person name="Roberts A."/>
            <person name="Saif S."/>
            <person name="Shea T.D."/>
            <person name="Shenoy N."/>
            <person name="Sisk P."/>
            <person name="Stolte C."/>
            <person name="Sykes S.N."/>
            <person name="Thomson T."/>
            <person name="Walk T."/>
            <person name="White J."/>
            <person name="Yandava C."/>
            <person name="Straight P."/>
            <person name="Clardy J."/>
            <person name="Hung D."/>
            <person name="Kolter R."/>
            <person name="Mekalanos J."/>
            <person name="Walker S."/>
            <person name="Walsh C.T."/>
            <person name="Wieland-Brown L.C."/>
            <person name="Haas B."/>
            <person name="Nusbaum C."/>
            <person name="Birren B."/>
        </authorList>
    </citation>
    <scope>NUCLEOTIDE SEQUENCE [LARGE SCALE GENOMIC DNA]</scope>
    <source>
        <strain evidence="5">ATCC 29083</strain>
    </source>
</reference>
<dbReference type="Gene3D" id="1.20.120.1220">
    <property type="match status" value="1"/>
</dbReference>
<evidence type="ECO:0000256" key="1">
    <source>
        <dbReference type="ARBA" id="ARBA00005801"/>
    </source>
</evidence>
<dbReference type="Proteomes" id="UP000002785">
    <property type="component" value="Chromosome"/>
</dbReference>
<comment type="similarity">
    <text evidence="1">Belongs to the peptidase A24 family.</text>
</comment>
<evidence type="ECO:0000313" key="6">
    <source>
        <dbReference type="Proteomes" id="UP000002785"/>
    </source>
</evidence>
<keyword evidence="3" id="KW-1133">Transmembrane helix</keyword>
<dbReference type="HOGENOM" id="CLU_705018_0_0_11"/>
<proteinExistence type="inferred from homology"/>
<dbReference type="GO" id="GO:0005886">
    <property type="term" value="C:plasma membrane"/>
    <property type="evidence" value="ECO:0007669"/>
    <property type="project" value="TreeGrafter"/>
</dbReference>
<dbReference type="PANTHER" id="PTHR30487">
    <property type="entry name" value="TYPE 4 PREPILIN-LIKE PROTEINS LEADER PEPTIDE-PROCESSING ENZYME"/>
    <property type="match status" value="1"/>
</dbReference>
<feature type="compositionally biased region" description="Basic and acidic residues" evidence="2">
    <location>
        <begin position="19"/>
        <end position="31"/>
    </location>
</feature>
<gene>
    <name evidence="5" type="ORF">SSEG_01632</name>
</gene>
<dbReference type="Pfam" id="PF01478">
    <property type="entry name" value="Peptidase_A24"/>
    <property type="match status" value="1"/>
</dbReference>
<dbReference type="InterPro" id="IPR000045">
    <property type="entry name" value="Prepilin_IV_endopep_pep"/>
</dbReference>
<feature type="region of interest" description="Disordered" evidence="2">
    <location>
        <begin position="1"/>
        <end position="139"/>
    </location>
</feature>
<accession>B5HQE7</accession>
<dbReference type="GO" id="GO:0004190">
    <property type="term" value="F:aspartic-type endopeptidase activity"/>
    <property type="evidence" value="ECO:0007669"/>
    <property type="project" value="InterPro"/>
</dbReference>
<sequence length="391" mass="41252">TVGLPAVGVLPGLPVAVERAVERPGGTDRGPRPLSRHLGGPGHGSRREPADGDLPHHRQEGEDRRGVGPPPADRRDRRGLHRRPHPEEGHRHRTRHHGRGRRGQPRRLQPHRPHRPPHHGGRRPEVHLGERGRGIPRGTDVEGRAVTQLLVVMAALWGAATGALLPRAAYRFSVPSGQPWRGTCPEGHPLGGWPGGWLGRASCGNCGPRQPYGRGTLLLSTVTALLCAALAAATGTRPEIAVWLLLVPVGVLLAVVDLRVRRLPDPLTLPLAAAALALLGVVSFVPEHTGSWSHALFGALALGAGYWVLWRVNPGGMGFGDVKLALGAGAVLGWYGWDTVLLGTFAGFLLGALYGGALVLVGKAGRKTAIPFGPFLITGAYAGLLIGAYAA</sequence>
<evidence type="ECO:0000256" key="3">
    <source>
        <dbReference type="SAM" id="Phobius"/>
    </source>
</evidence>
<feature type="transmembrane region" description="Helical" evidence="3">
    <location>
        <begin position="267"/>
        <end position="285"/>
    </location>
</feature>
<name>B5HQE7_STRX2</name>
<keyword evidence="3" id="KW-0812">Transmembrane</keyword>
<feature type="transmembrane region" description="Helical" evidence="3">
    <location>
        <begin position="240"/>
        <end position="260"/>
    </location>
</feature>
<evidence type="ECO:0000313" key="5">
    <source>
        <dbReference type="EMBL" id="EDY55052.2"/>
    </source>
</evidence>
<protein>
    <submittedName>
        <fullName evidence="5">Radical SAM domain-containing protein</fullName>
    </submittedName>
</protein>
<feature type="non-terminal residue" evidence="5">
    <location>
        <position position="1"/>
    </location>
</feature>
<keyword evidence="3" id="KW-0472">Membrane</keyword>
<feature type="compositionally biased region" description="Basic and acidic residues" evidence="2">
    <location>
        <begin position="122"/>
        <end position="139"/>
    </location>
</feature>
<dbReference type="InterPro" id="IPR050882">
    <property type="entry name" value="Prepilin_peptidase/N-MTase"/>
</dbReference>
<keyword evidence="6" id="KW-1185">Reference proteome</keyword>
<evidence type="ECO:0000256" key="2">
    <source>
        <dbReference type="SAM" id="MobiDB-lite"/>
    </source>
</evidence>